<dbReference type="GO" id="GO:0016491">
    <property type="term" value="F:oxidoreductase activity"/>
    <property type="evidence" value="ECO:0007669"/>
    <property type="project" value="UniProtKB-KW"/>
</dbReference>
<dbReference type="InterPro" id="IPR008030">
    <property type="entry name" value="NmrA-like"/>
</dbReference>
<keyword evidence="1" id="KW-0521">NADP</keyword>
<dbReference type="PANTHER" id="PTHR47706">
    <property type="entry name" value="NMRA-LIKE FAMILY PROTEIN"/>
    <property type="match status" value="1"/>
</dbReference>
<dbReference type="AlphaFoldDB" id="J4GB72"/>
<keyword evidence="5" id="KW-1185">Reference proteome</keyword>
<sequence length="314" mass="34459">MASLPLVIILGATGRTGQSIADALLDSGKFRVGAITRPGSISKPEVEALRAKGVEIRATDPSSDSLEKLKEALSGAEVLISAVSATAIDGQKTIIAAAKEVGVKRVVPCDFGTPGRRGVRALHDAKLDIREYVQKLGIGYTFIDIGWWMQLTVTGTTAHPSLLGPWSEQVFDSGRKKQLLTNVDHVGPFVARIVADPRTLNHYVIVWEEEMTFTEAKDISERYSGECEALRAKRKLVSREELLKLAEDGKTQYAKTHDDASHATWAYAEYMLSLHFIGENTLENAKALGALDARELYPDAQFTSFEDFSKKFYA</sequence>
<evidence type="ECO:0000259" key="3">
    <source>
        <dbReference type="Pfam" id="PF05368"/>
    </source>
</evidence>
<evidence type="ECO:0000313" key="4">
    <source>
        <dbReference type="EMBL" id="CCM04178.1"/>
    </source>
</evidence>
<proteinExistence type="predicted"/>
<accession>J4GB72</accession>
<evidence type="ECO:0000313" key="5">
    <source>
        <dbReference type="Proteomes" id="UP000006352"/>
    </source>
</evidence>
<dbReference type="HOGENOM" id="CLU_044876_6_0_1"/>
<name>J4GB72_9APHY</name>
<dbReference type="InterPro" id="IPR051609">
    <property type="entry name" value="NmrA/Isoflavone_reductase-like"/>
</dbReference>
<dbReference type="EMBL" id="HE797144">
    <property type="protein sequence ID" value="CCM04178.1"/>
    <property type="molecule type" value="Genomic_DNA"/>
</dbReference>
<dbReference type="InterPro" id="IPR036291">
    <property type="entry name" value="NAD(P)-bd_dom_sf"/>
</dbReference>
<dbReference type="STRING" id="599839.J4GB72"/>
<dbReference type="PANTHER" id="PTHR47706:SF9">
    <property type="entry name" value="NMRA-LIKE DOMAIN-CONTAINING PROTEIN-RELATED"/>
    <property type="match status" value="1"/>
</dbReference>
<dbReference type="InParanoid" id="J4GB72"/>
<dbReference type="RefSeq" id="XP_012183461.1">
    <property type="nucleotide sequence ID" value="XM_012328071.1"/>
</dbReference>
<protein>
    <recommendedName>
        <fullName evidence="3">NmrA-like domain-containing protein</fullName>
    </recommendedName>
</protein>
<dbReference type="Pfam" id="PF05368">
    <property type="entry name" value="NmrA"/>
    <property type="match status" value="1"/>
</dbReference>
<keyword evidence="2" id="KW-0560">Oxidoreductase</keyword>
<gene>
    <name evidence="4" type="ORF">FIBRA_06340</name>
</gene>
<dbReference type="OrthoDB" id="2798875at2759"/>
<organism evidence="4 5">
    <name type="scientific">Fibroporia radiculosa</name>
    <dbReference type="NCBI Taxonomy" id="599839"/>
    <lineage>
        <taxon>Eukaryota</taxon>
        <taxon>Fungi</taxon>
        <taxon>Dikarya</taxon>
        <taxon>Basidiomycota</taxon>
        <taxon>Agaricomycotina</taxon>
        <taxon>Agaricomycetes</taxon>
        <taxon>Polyporales</taxon>
        <taxon>Fibroporiaceae</taxon>
        <taxon>Fibroporia</taxon>
    </lineage>
</organism>
<reference evidence="4 5" key="1">
    <citation type="journal article" date="2012" name="Appl. Environ. Microbiol.">
        <title>Short-read sequencing for genomic analysis of the brown rot fungus Fibroporia radiculosa.</title>
        <authorList>
            <person name="Tang J.D."/>
            <person name="Perkins A.D."/>
            <person name="Sonstegard T.S."/>
            <person name="Schroeder S.G."/>
            <person name="Burgess S.C."/>
            <person name="Diehl S.V."/>
        </authorList>
    </citation>
    <scope>NUCLEOTIDE SEQUENCE [LARGE SCALE GENOMIC DNA]</scope>
    <source>
        <strain evidence="4 5">TFFH 294</strain>
    </source>
</reference>
<dbReference type="Gene3D" id="3.90.25.10">
    <property type="entry name" value="UDP-galactose 4-epimerase, domain 1"/>
    <property type="match status" value="1"/>
</dbReference>
<dbReference type="Proteomes" id="UP000006352">
    <property type="component" value="Unassembled WGS sequence"/>
</dbReference>
<dbReference type="Gene3D" id="3.40.50.720">
    <property type="entry name" value="NAD(P)-binding Rossmann-like Domain"/>
    <property type="match status" value="1"/>
</dbReference>
<evidence type="ECO:0000256" key="2">
    <source>
        <dbReference type="ARBA" id="ARBA00023002"/>
    </source>
</evidence>
<dbReference type="GeneID" id="24099089"/>
<dbReference type="SUPFAM" id="SSF51735">
    <property type="entry name" value="NAD(P)-binding Rossmann-fold domains"/>
    <property type="match status" value="1"/>
</dbReference>
<feature type="domain" description="NmrA-like" evidence="3">
    <location>
        <begin position="7"/>
        <end position="308"/>
    </location>
</feature>
<evidence type="ECO:0000256" key="1">
    <source>
        <dbReference type="ARBA" id="ARBA00022857"/>
    </source>
</evidence>